<dbReference type="GO" id="GO:0019171">
    <property type="term" value="F:(3R)-hydroxyacyl-[acyl-carrier-protein] dehydratase activity"/>
    <property type="evidence" value="ECO:0007669"/>
    <property type="project" value="TreeGrafter"/>
</dbReference>
<dbReference type="RefSeq" id="WP_132580374.1">
    <property type="nucleotide sequence ID" value="NZ_SMAJ01000003.1"/>
</dbReference>
<feature type="domain" description="FAS1-like dehydratase" evidence="1">
    <location>
        <begin position="75"/>
        <end position="134"/>
    </location>
</feature>
<accession>A0A4R3MDK1</accession>
<reference evidence="2 3" key="1">
    <citation type="submission" date="2019-03" db="EMBL/GenBank/DDBJ databases">
        <title>Genomic Encyclopedia of Type Strains, Phase IV (KMG-IV): sequencing the most valuable type-strain genomes for metagenomic binning, comparative biology and taxonomic classification.</title>
        <authorList>
            <person name="Goeker M."/>
        </authorList>
    </citation>
    <scope>NUCLEOTIDE SEQUENCE [LARGE SCALE GENOMIC DNA]</scope>
    <source>
        <strain evidence="2 3">DSM 24591</strain>
    </source>
</reference>
<dbReference type="Pfam" id="PF13452">
    <property type="entry name" value="FAS1_DH_region"/>
    <property type="match status" value="1"/>
</dbReference>
<name>A0A4R3MDK1_9BURK</name>
<dbReference type="Gene3D" id="3.10.129.10">
    <property type="entry name" value="Hotdog Thioesterase"/>
    <property type="match status" value="2"/>
</dbReference>
<proteinExistence type="predicted"/>
<evidence type="ECO:0000313" key="3">
    <source>
        <dbReference type="Proteomes" id="UP000295525"/>
    </source>
</evidence>
<organism evidence="2 3">
    <name type="scientific">Paralcaligenes ureilyticus</name>
    <dbReference type="NCBI Taxonomy" id="627131"/>
    <lineage>
        <taxon>Bacteria</taxon>
        <taxon>Pseudomonadati</taxon>
        <taxon>Pseudomonadota</taxon>
        <taxon>Betaproteobacteria</taxon>
        <taxon>Burkholderiales</taxon>
        <taxon>Alcaligenaceae</taxon>
        <taxon>Paralcaligenes</taxon>
    </lineage>
</organism>
<dbReference type="AlphaFoldDB" id="A0A4R3MDK1"/>
<dbReference type="SUPFAM" id="SSF54637">
    <property type="entry name" value="Thioesterase/thiol ester dehydrase-isomerase"/>
    <property type="match status" value="2"/>
</dbReference>
<dbReference type="Proteomes" id="UP000295525">
    <property type="component" value="Unassembled WGS sequence"/>
</dbReference>
<dbReference type="PANTHER" id="PTHR28152:SF1">
    <property type="entry name" value="HYDROXYACYL-THIOESTER DEHYDRATASE TYPE 2, MITOCHONDRIAL"/>
    <property type="match status" value="1"/>
</dbReference>
<dbReference type="InterPro" id="IPR052741">
    <property type="entry name" value="Mitochondrial_HTD2"/>
</dbReference>
<evidence type="ECO:0000259" key="1">
    <source>
        <dbReference type="Pfam" id="PF13452"/>
    </source>
</evidence>
<dbReference type="InterPro" id="IPR039569">
    <property type="entry name" value="FAS1-like_DH_region"/>
</dbReference>
<keyword evidence="3" id="KW-1185">Reference proteome</keyword>
<sequence>MTSTDFSSWIGRSETSMSRFDANHVKRIALTLGTAVPSDGDPLPPLWTWAIFTDSAPTTELGVDGHIKLGGFLPPVAGCNRMWAGGRVKFLTPLLVGTQGTKTSTILAIKEKEGRAGKLLFVTVEHEYRQNGELAISEEQDIVYRAPSPPNLTGSEAAPVSHWKSQIIPTSTLLFRYSAITFNTHRIHYDFPYVTEEEGYPGLVVHGPLIATYMLNGFQQANPDKTITHFSYRGLRPLISPTPFQIAGVIQEQGLAQVWAEQEGTLAHQAQIQWK</sequence>
<protein>
    <submittedName>
        <fullName evidence="2">Itaconyl-CoA hydratase/mesaconyl-C4 CoA hydratase</fullName>
    </submittedName>
</protein>
<evidence type="ECO:0000313" key="2">
    <source>
        <dbReference type="EMBL" id="TCT09605.1"/>
    </source>
</evidence>
<comment type="caution">
    <text evidence="2">The sequence shown here is derived from an EMBL/GenBank/DDBJ whole genome shotgun (WGS) entry which is preliminary data.</text>
</comment>
<dbReference type="PANTHER" id="PTHR28152">
    <property type="entry name" value="HYDROXYACYL-THIOESTER DEHYDRATASE TYPE 2, MITOCHONDRIAL"/>
    <property type="match status" value="1"/>
</dbReference>
<dbReference type="EMBL" id="SMAJ01000003">
    <property type="protein sequence ID" value="TCT09605.1"/>
    <property type="molecule type" value="Genomic_DNA"/>
</dbReference>
<gene>
    <name evidence="2" type="ORF">EDC26_103224</name>
</gene>
<dbReference type="InterPro" id="IPR029069">
    <property type="entry name" value="HotDog_dom_sf"/>
</dbReference>
<dbReference type="OrthoDB" id="7183822at2"/>